<evidence type="ECO:0000313" key="2">
    <source>
        <dbReference type="EMBL" id="KAK5784911.1"/>
    </source>
</evidence>
<dbReference type="Proteomes" id="UP001358586">
    <property type="component" value="Chromosome 11"/>
</dbReference>
<feature type="signal peptide" evidence="1">
    <location>
        <begin position="1"/>
        <end position="29"/>
    </location>
</feature>
<dbReference type="EMBL" id="JARKNE010000011">
    <property type="protein sequence ID" value="KAK5784911.1"/>
    <property type="molecule type" value="Genomic_DNA"/>
</dbReference>
<reference evidence="2 3" key="1">
    <citation type="submission" date="2023-03" db="EMBL/GenBank/DDBJ databases">
        <title>WGS of Gossypium arboreum.</title>
        <authorList>
            <person name="Yu D."/>
        </authorList>
    </citation>
    <scope>NUCLEOTIDE SEQUENCE [LARGE SCALE GENOMIC DNA]</scope>
    <source>
        <tissue evidence="2">Leaf</tissue>
    </source>
</reference>
<proteinExistence type="predicted"/>
<accession>A0ABR0N348</accession>
<name>A0ABR0N348_GOSAR</name>
<sequence length="176" mass="20402">MARLLLLHHLKLNLILNFSWVFKIDPVTSVLLFDCAYAIRVTLSSQHNFGFLDSIITNLVPTCLKNNWVTIHRMLVSMILNTIDLEDEHVRGITQVKKEKPKILGFTEYTEGCNKGQADRIDKSTLLCTHCHRKGHEMATYFDLHGRLDWWLKKYKKLEMKRNDRGGKTSVASSMQ</sequence>
<protein>
    <submittedName>
        <fullName evidence="2">Uncharacterized protein</fullName>
    </submittedName>
</protein>
<keyword evidence="3" id="KW-1185">Reference proteome</keyword>
<feature type="chain" id="PRO_5047052276" evidence="1">
    <location>
        <begin position="30"/>
        <end position="176"/>
    </location>
</feature>
<keyword evidence="1" id="KW-0732">Signal</keyword>
<comment type="caution">
    <text evidence="2">The sequence shown here is derived from an EMBL/GenBank/DDBJ whole genome shotgun (WGS) entry which is preliminary data.</text>
</comment>
<gene>
    <name evidence="2" type="ORF">PVK06_039452</name>
</gene>
<evidence type="ECO:0000256" key="1">
    <source>
        <dbReference type="SAM" id="SignalP"/>
    </source>
</evidence>
<organism evidence="2 3">
    <name type="scientific">Gossypium arboreum</name>
    <name type="common">Tree cotton</name>
    <name type="synonym">Gossypium nanking</name>
    <dbReference type="NCBI Taxonomy" id="29729"/>
    <lineage>
        <taxon>Eukaryota</taxon>
        <taxon>Viridiplantae</taxon>
        <taxon>Streptophyta</taxon>
        <taxon>Embryophyta</taxon>
        <taxon>Tracheophyta</taxon>
        <taxon>Spermatophyta</taxon>
        <taxon>Magnoliopsida</taxon>
        <taxon>eudicotyledons</taxon>
        <taxon>Gunneridae</taxon>
        <taxon>Pentapetalae</taxon>
        <taxon>rosids</taxon>
        <taxon>malvids</taxon>
        <taxon>Malvales</taxon>
        <taxon>Malvaceae</taxon>
        <taxon>Malvoideae</taxon>
        <taxon>Gossypium</taxon>
    </lineage>
</organism>
<evidence type="ECO:0000313" key="3">
    <source>
        <dbReference type="Proteomes" id="UP001358586"/>
    </source>
</evidence>